<dbReference type="HOGENOM" id="CLU_559073_0_0_1"/>
<name>G0WAX0_NAUDC</name>
<proteinExistence type="predicted"/>
<feature type="compositionally biased region" description="Basic and acidic residues" evidence="1">
    <location>
        <begin position="226"/>
        <end position="245"/>
    </location>
</feature>
<sequence>MIDSEKSINNKLWSKKLPTQTLFCLIILFLVIKIIRTIHFNNVTSSWDDGSLLNLPLMMYLSNPLPDKKSSFSSLPISSNKLPYTKYFKNLDHIQIQILKIAGTKILEKNARLRLMKCLDSNLNGLFLVGRDVDEDNNIYKLAYFCFLDTASPPLGKTLPGPYLSTLFSLSIFWRLIPLAIIRVIILNRSRLLEFFKNFLKTILFNKKLINKESSSGTVFVSKKTETDTNKLDETTHKSTDEYKQHQRQFTWETVPNKQEKAKTIELPKDQSESSVPGNPHSRTFPCLFESKNKGSSDNDENSNMSQIISQNSELLYFAHNSKPKSQEKEEQSTAEEPGEDETKIDTSATSASSLSESVSSSYKWKVGNINKLNKKQDSKKTTIPKQEHKRNSPDEPKMSFDITTVQGRAAWKKYMIDKKRNDNKKNENPKDTTKENEIKEYSYLFKGRYGQEREKKPYGNSTEINPFTENLPTNGKLRPLVPYMSVA</sequence>
<feature type="compositionally biased region" description="Basic and acidic residues" evidence="1">
    <location>
        <begin position="375"/>
        <end position="399"/>
    </location>
</feature>
<dbReference type="RefSeq" id="XP_003670133.1">
    <property type="nucleotide sequence ID" value="XM_003670085.1"/>
</dbReference>
<feature type="compositionally biased region" description="Low complexity" evidence="1">
    <location>
        <begin position="347"/>
        <end position="362"/>
    </location>
</feature>
<dbReference type="KEGG" id="ndi:NDAI_0E00740"/>
<keyword evidence="2" id="KW-0812">Transmembrane</keyword>
<feature type="transmembrane region" description="Helical" evidence="2">
    <location>
        <begin position="21"/>
        <end position="39"/>
    </location>
</feature>
<organism evidence="3 4">
    <name type="scientific">Naumovozyma dairenensis (strain ATCC 10597 / BCRC 20456 / CBS 421 / NBRC 0211 / NRRL Y-12639)</name>
    <name type="common">Saccharomyces dairenensis</name>
    <dbReference type="NCBI Taxonomy" id="1071378"/>
    <lineage>
        <taxon>Eukaryota</taxon>
        <taxon>Fungi</taxon>
        <taxon>Dikarya</taxon>
        <taxon>Ascomycota</taxon>
        <taxon>Saccharomycotina</taxon>
        <taxon>Saccharomycetes</taxon>
        <taxon>Saccharomycetales</taxon>
        <taxon>Saccharomycetaceae</taxon>
        <taxon>Naumovozyma</taxon>
    </lineage>
</organism>
<accession>G0WAX0</accession>
<feature type="compositionally biased region" description="Basic and acidic residues" evidence="1">
    <location>
        <begin position="415"/>
        <end position="441"/>
    </location>
</feature>
<dbReference type="EMBL" id="HE580271">
    <property type="protein sequence ID" value="CCD24890.1"/>
    <property type="molecule type" value="Genomic_DNA"/>
</dbReference>
<feature type="compositionally biased region" description="Basic and acidic residues" evidence="1">
    <location>
        <begin position="258"/>
        <end position="272"/>
    </location>
</feature>
<evidence type="ECO:0000313" key="3">
    <source>
        <dbReference type="EMBL" id="CCD24890.1"/>
    </source>
</evidence>
<dbReference type="Proteomes" id="UP000000689">
    <property type="component" value="Chromosome 5"/>
</dbReference>
<reference evidence="3 4" key="1">
    <citation type="journal article" date="2011" name="Proc. Natl. Acad. Sci. U.S.A.">
        <title>Evolutionary erosion of yeast sex chromosomes by mating-type switching accidents.</title>
        <authorList>
            <person name="Gordon J.L."/>
            <person name="Armisen D."/>
            <person name="Proux-Wera E."/>
            <person name="Oheigeartaigh S.S."/>
            <person name="Byrne K.P."/>
            <person name="Wolfe K.H."/>
        </authorList>
    </citation>
    <scope>NUCLEOTIDE SEQUENCE [LARGE SCALE GENOMIC DNA]</scope>
    <source>
        <strain evidence="4">ATCC 10597 / BCRC 20456 / CBS 421 / NBRC 0211 / NRRL Y-12639</strain>
    </source>
</reference>
<dbReference type="AlphaFoldDB" id="G0WAX0"/>
<evidence type="ECO:0000256" key="2">
    <source>
        <dbReference type="SAM" id="Phobius"/>
    </source>
</evidence>
<dbReference type="GeneID" id="11498608"/>
<feature type="compositionally biased region" description="Polar residues" evidence="1">
    <location>
        <begin position="460"/>
        <end position="474"/>
    </location>
</feature>
<feature type="region of interest" description="Disordered" evidence="1">
    <location>
        <begin position="415"/>
        <end position="477"/>
    </location>
</feature>
<keyword evidence="2" id="KW-0472">Membrane</keyword>
<feature type="region of interest" description="Disordered" evidence="1">
    <location>
        <begin position="322"/>
        <end position="403"/>
    </location>
</feature>
<protein>
    <submittedName>
        <fullName evidence="3">Uncharacterized protein</fullName>
    </submittedName>
</protein>
<feature type="region of interest" description="Disordered" evidence="1">
    <location>
        <begin position="226"/>
        <end position="304"/>
    </location>
</feature>
<keyword evidence="4" id="KW-1185">Reference proteome</keyword>
<feature type="transmembrane region" description="Helical" evidence="2">
    <location>
        <begin position="163"/>
        <end position="186"/>
    </location>
</feature>
<evidence type="ECO:0000256" key="1">
    <source>
        <dbReference type="SAM" id="MobiDB-lite"/>
    </source>
</evidence>
<gene>
    <name evidence="3" type="primary">NDAI0E00740</name>
    <name evidence="3" type="ordered locus">NDAI_0E00740</name>
</gene>
<evidence type="ECO:0000313" key="4">
    <source>
        <dbReference type="Proteomes" id="UP000000689"/>
    </source>
</evidence>
<feature type="compositionally biased region" description="Polar residues" evidence="1">
    <location>
        <begin position="248"/>
        <end position="257"/>
    </location>
</feature>
<keyword evidence="2" id="KW-1133">Transmembrane helix</keyword>